<dbReference type="GeneID" id="25900541"/>
<dbReference type="SUPFAM" id="SSF48452">
    <property type="entry name" value="TPR-like"/>
    <property type="match status" value="1"/>
</dbReference>
<protein>
    <submittedName>
        <fullName evidence="1">Uncharacterized protein</fullName>
    </submittedName>
</protein>
<keyword evidence="2" id="KW-1185">Reference proteome</keyword>
<dbReference type="EMBL" id="KQ241598">
    <property type="protein sequence ID" value="KNC87779.1"/>
    <property type="molecule type" value="Genomic_DNA"/>
</dbReference>
<gene>
    <name evidence="1" type="ORF">SARC_00037</name>
</gene>
<evidence type="ECO:0000313" key="2">
    <source>
        <dbReference type="Proteomes" id="UP000054560"/>
    </source>
</evidence>
<reference evidence="1 2" key="1">
    <citation type="submission" date="2011-02" db="EMBL/GenBank/DDBJ databases">
        <title>The Genome Sequence of Sphaeroforma arctica JP610.</title>
        <authorList>
            <consortium name="The Broad Institute Genome Sequencing Platform"/>
            <person name="Russ C."/>
            <person name="Cuomo C."/>
            <person name="Young S.K."/>
            <person name="Zeng Q."/>
            <person name="Gargeya S."/>
            <person name="Alvarado L."/>
            <person name="Berlin A."/>
            <person name="Chapman S.B."/>
            <person name="Chen Z."/>
            <person name="Freedman E."/>
            <person name="Gellesch M."/>
            <person name="Goldberg J."/>
            <person name="Griggs A."/>
            <person name="Gujja S."/>
            <person name="Heilman E."/>
            <person name="Heiman D."/>
            <person name="Howarth C."/>
            <person name="Mehta T."/>
            <person name="Neiman D."/>
            <person name="Pearson M."/>
            <person name="Roberts A."/>
            <person name="Saif S."/>
            <person name="Shea T."/>
            <person name="Shenoy N."/>
            <person name="Sisk P."/>
            <person name="Stolte C."/>
            <person name="Sykes S."/>
            <person name="White J."/>
            <person name="Yandava C."/>
            <person name="Burger G."/>
            <person name="Gray M.W."/>
            <person name="Holland P.W.H."/>
            <person name="King N."/>
            <person name="Lang F.B.F."/>
            <person name="Roger A.J."/>
            <person name="Ruiz-Trillo I."/>
            <person name="Haas B."/>
            <person name="Nusbaum C."/>
            <person name="Birren B."/>
        </authorList>
    </citation>
    <scope>NUCLEOTIDE SEQUENCE [LARGE SCALE GENOMIC DNA]</scope>
    <source>
        <strain evidence="1 2">JP610</strain>
    </source>
</reference>
<proteinExistence type="predicted"/>
<dbReference type="RefSeq" id="XP_014161681.1">
    <property type="nucleotide sequence ID" value="XM_014306206.1"/>
</dbReference>
<dbReference type="Proteomes" id="UP000054560">
    <property type="component" value="Unassembled WGS sequence"/>
</dbReference>
<name>A0A0L0GFZ6_9EUKA</name>
<evidence type="ECO:0000313" key="1">
    <source>
        <dbReference type="EMBL" id="KNC87779.1"/>
    </source>
</evidence>
<accession>A0A0L0GFZ6</accession>
<dbReference type="AlphaFoldDB" id="A0A0L0GFZ6"/>
<dbReference type="Gene3D" id="1.25.40.10">
    <property type="entry name" value="Tetratricopeptide repeat domain"/>
    <property type="match status" value="1"/>
</dbReference>
<organism evidence="1 2">
    <name type="scientific">Sphaeroforma arctica JP610</name>
    <dbReference type="NCBI Taxonomy" id="667725"/>
    <lineage>
        <taxon>Eukaryota</taxon>
        <taxon>Ichthyosporea</taxon>
        <taxon>Ichthyophonida</taxon>
        <taxon>Sphaeroforma</taxon>
    </lineage>
</organism>
<dbReference type="InterPro" id="IPR011990">
    <property type="entry name" value="TPR-like_helical_dom_sf"/>
</dbReference>
<sequence>MAATYIRRSLKSHPSLPMAMYKNAWDVMRVSSYPATDVAELLSVYSSALTLSGTTPGPQSIHVAHRKAQAAVFRDPTSLNAWAALAGGLLHTALSSACVDTLREDSSVRHGYTVKLNLALHLCDYVRVRSKDMEADLIARSANAPAVQIRTQAAQLIATTRWASLAMCECLLLLGEAETSPTSHTEDKDTPTDAKEPNAYLDMAMGLAVESLNGYQADDTGRVVWLHLLARLHAIRCKTGDVELAIRHLRTAISASVEPSALWLSLGDLLSSVGKTQGSRLCMQQAAAAAESVGLGSTMQLVSLIRLTWLNLLTGHTTEAEESLRQASDLDAHAVPLTFFKGVLSVMKKDNRQARRAFTKLLSTSETQSDWHGLAISLNDMYGKQA</sequence>